<dbReference type="KEGG" id="sya:A6768_04900"/>
<evidence type="ECO:0000256" key="8">
    <source>
        <dbReference type="PROSITE-ProRule" id="PRU01360"/>
    </source>
</evidence>
<dbReference type="EMBL" id="CP023741">
    <property type="protein sequence ID" value="ATI79427.1"/>
    <property type="molecule type" value="Genomic_DNA"/>
</dbReference>
<proteinExistence type="inferred from homology"/>
<dbReference type="Proteomes" id="UP000219422">
    <property type="component" value="Chromosome"/>
</dbReference>
<keyword evidence="13" id="KW-0675">Receptor</keyword>
<dbReference type="Pfam" id="PF07715">
    <property type="entry name" value="Plug"/>
    <property type="match status" value="1"/>
</dbReference>
<keyword evidence="2 8" id="KW-0813">Transport</keyword>
<feature type="signal peptide" evidence="10">
    <location>
        <begin position="1"/>
        <end position="34"/>
    </location>
</feature>
<accession>A0A291MWF7</accession>
<dbReference type="GeneID" id="57776176"/>
<dbReference type="Gene3D" id="2.170.130.10">
    <property type="entry name" value="TonB-dependent receptor, plug domain"/>
    <property type="match status" value="1"/>
</dbReference>
<keyword evidence="6 8" id="KW-0472">Membrane</keyword>
<dbReference type="InterPro" id="IPR039426">
    <property type="entry name" value="TonB-dep_rcpt-like"/>
</dbReference>
<evidence type="ECO:0000256" key="6">
    <source>
        <dbReference type="ARBA" id="ARBA00023136"/>
    </source>
</evidence>
<dbReference type="InterPro" id="IPR012910">
    <property type="entry name" value="Plug_dom"/>
</dbReference>
<evidence type="ECO:0000313" key="13">
    <source>
        <dbReference type="EMBL" id="ATI79427.1"/>
    </source>
</evidence>
<keyword evidence="10" id="KW-0732">Signal</keyword>
<comment type="subcellular location">
    <subcellularLocation>
        <location evidence="1 8">Cell outer membrane</location>
        <topology evidence="1 8">Multi-pass membrane protein</topology>
    </subcellularLocation>
</comment>
<keyword evidence="4 8" id="KW-0812">Transmembrane</keyword>
<evidence type="ECO:0000256" key="4">
    <source>
        <dbReference type="ARBA" id="ARBA00022692"/>
    </source>
</evidence>
<feature type="domain" description="TonB-dependent receptor-like beta-barrel" evidence="11">
    <location>
        <begin position="326"/>
        <end position="793"/>
    </location>
</feature>
<evidence type="ECO:0000256" key="2">
    <source>
        <dbReference type="ARBA" id="ARBA00022448"/>
    </source>
</evidence>
<sequence>MRHDISRPAFGVQRQLWLSTVTLAALGVGSSALAQEQSVPAPAPAPADAEGTIVVVGNRSRATTALESPVPIDVIDESQLATLGANSSLRDALGVLLPSFNSLTVSSSSWNSVARPAGLRGLGGSHVLVLVNGKRRHNSSLLNLSTGSVDQGANSVDIDLIPAAAIKRIEVLRDGAAAQYGSDAIAGVINIVLKDDDHGGTLTVNGGKRYSYRGNSDGRNIEAGGNIGFKLGPDGFVNIAASAKDNNHARRAIPATGAFYYPLANGQPDPRESRDKTVFTGGLPDLRALTILYNAELPLSPAATLYSSSTWSTRSAIIGQNFRRPNSTNAVLSIYPDGYAPNYTLNENDFQILAGIKGEAGGWSWDLSSTYGENRSKNGSTESLNASLGDASPTEFWTFTAKFAQWTNNLDISKGVDIGLAEPLKISFGAEHRYERFQTIAGDPEAYANGLYQYPAGTPLAGRYATIGAQGAIVLTPEDAAKLIRNSYAAYVDMGINPVPRWFIGLAGRAEHYDDSAGDTLNGKFTTRYDFDDHFAIRGTISNGFRAPSLAQSAFAQTSNQYTTVNGVQTFITAKSVRPGTPIGDALGAKPLTPEKSFNLSAGFTYSLGTRFNLSVDAYQIKLDDRIAQTGYLTGAGVSAILVANGFDPNYSVRYFANAIDTRTRGVEAVANYLQPLGEDKSIRFTLGYNYNKTKITRVADNPPELAALNLTLFDRQAQGYIAGNLPRSKLILGQDLKLGNLQLNLRETRYAKVAFLGTTAATDQFYGAKWIADIDLSFQATKNINVAIGANNFFDTYPDKNTLPDTNGFPPYPAQSPFGFYGGYYYGRLSFSF</sequence>
<evidence type="ECO:0000256" key="3">
    <source>
        <dbReference type="ARBA" id="ARBA00022452"/>
    </source>
</evidence>
<dbReference type="RefSeq" id="WP_097382765.1">
    <property type="nucleotide sequence ID" value="NZ_CP023741.1"/>
</dbReference>
<evidence type="ECO:0000256" key="7">
    <source>
        <dbReference type="ARBA" id="ARBA00023237"/>
    </source>
</evidence>
<dbReference type="InterPro" id="IPR036942">
    <property type="entry name" value="Beta-barrel_TonB_sf"/>
</dbReference>
<dbReference type="PROSITE" id="PS52016">
    <property type="entry name" value="TONB_DEPENDENT_REC_3"/>
    <property type="match status" value="1"/>
</dbReference>
<keyword evidence="7 8" id="KW-0998">Cell outer membrane</keyword>
<dbReference type="SUPFAM" id="SSF56935">
    <property type="entry name" value="Porins"/>
    <property type="match status" value="1"/>
</dbReference>
<name>A0A291MWF7_SPHYA</name>
<dbReference type="InterPro" id="IPR000531">
    <property type="entry name" value="Beta-barrel_TonB"/>
</dbReference>
<dbReference type="PANTHER" id="PTHR47234">
    <property type="match status" value="1"/>
</dbReference>
<comment type="similarity">
    <text evidence="8 9">Belongs to the TonB-dependent receptor family.</text>
</comment>
<dbReference type="CDD" id="cd01347">
    <property type="entry name" value="ligand_gated_channel"/>
    <property type="match status" value="1"/>
</dbReference>
<dbReference type="GO" id="GO:0009279">
    <property type="term" value="C:cell outer membrane"/>
    <property type="evidence" value="ECO:0007669"/>
    <property type="project" value="UniProtKB-SubCell"/>
</dbReference>
<evidence type="ECO:0000259" key="12">
    <source>
        <dbReference type="Pfam" id="PF07715"/>
    </source>
</evidence>
<organism evidence="13 14">
    <name type="scientific">Sphingobium yanoikuyae</name>
    <name type="common">Sphingomonas yanoikuyae</name>
    <dbReference type="NCBI Taxonomy" id="13690"/>
    <lineage>
        <taxon>Bacteria</taxon>
        <taxon>Pseudomonadati</taxon>
        <taxon>Pseudomonadota</taxon>
        <taxon>Alphaproteobacteria</taxon>
        <taxon>Sphingomonadales</taxon>
        <taxon>Sphingomonadaceae</taxon>
        <taxon>Sphingobium</taxon>
    </lineage>
</organism>
<gene>
    <name evidence="13" type="ORF">A6768_04900</name>
</gene>
<keyword evidence="3 8" id="KW-1134">Transmembrane beta strand</keyword>
<reference evidence="13 14" key="1">
    <citation type="submission" date="2017-10" db="EMBL/GenBank/DDBJ databases">
        <title>Sphingobium yanoikuyae S72.</title>
        <authorList>
            <person name="Sanchez E."/>
            <person name="Bustos P."/>
            <person name="Mendoza P."/>
            <person name="Guo X."/>
            <person name="Mendoza A."/>
        </authorList>
    </citation>
    <scope>NUCLEOTIDE SEQUENCE [LARGE SCALE GENOMIC DNA]</scope>
    <source>
        <strain evidence="13 14">S72</strain>
    </source>
</reference>
<keyword evidence="5 9" id="KW-0798">TonB box</keyword>
<evidence type="ECO:0000259" key="11">
    <source>
        <dbReference type="Pfam" id="PF00593"/>
    </source>
</evidence>
<protein>
    <submittedName>
        <fullName evidence="13">TonB-dependent receptor</fullName>
    </submittedName>
</protein>
<evidence type="ECO:0000256" key="9">
    <source>
        <dbReference type="RuleBase" id="RU003357"/>
    </source>
</evidence>
<dbReference type="PANTHER" id="PTHR47234:SF3">
    <property type="entry name" value="SECRETIN_TONB SHORT N-TERMINAL DOMAIN-CONTAINING PROTEIN"/>
    <property type="match status" value="1"/>
</dbReference>
<dbReference type="AlphaFoldDB" id="A0A291MWF7"/>
<evidence type="ECO:0000256" key="10">
    <source>
        <dbReference type="SAM" id="SignalP"/>
    </source>
</evidence>
<evidence type="ECO:0000256" key="1">
    <source>
        <dbReference type="ARBA" id="ARBA00004571"/>
    </source>
</evidence>
<evidence type="ECO:0000313" key="14">
    <source>
        <dbReference type="Proteomes" id="UP000219422"/>
    </source>
</evidence>
<evidence type="ECO:0000256" key="5">
    <source>
        <dbReference type="ARBA" id="ARBA00023077"/>
    </source>
</evidence>
<dbReference type="Gene3D" id="2.40.170.20">
    <property type="entry name" value="TonB-dependent receptor, beta-barrel domain"/>
    <property type="match status" value="1"/>
</dbReference>
<dbReference type="InterPro" id="IPR037066">
    <property type="entry name" value="Plug_dom_sf"/>
</dbReference>
<feature type="domain" description="TonB-dependent receptor plug" evidence="12">
    <location>
        <begin position="66"/>
        <end position="188"/>
    </location>
</feature>
<feature type="chain" id="PRO_5012629355" evidence="10">
    <location>
        <begin position="35"/>
        <end position="834"/>
    </location>
</feature>
<dbReference type="Pfam" id="PF00593">
    <property type="entry name" value="TonB_dep_Rec_b-barrel"/>
    <property type="match status" value="1"/>
</dbReference>